<name>A0A2P8H2C1_9BACL</name>
<feature type="domain" description="Major facilitator superfamily (MFS) profile" evidence="7">
    <location>
        <begin position="18"/>
        <end position="414"/>
    </location>
</feature>
<dbReference type="Pfam" id="PF07690">
    <property type="entry name" value="MFS_1"/>
    <property type="match status" value="2"/>
</dbReference>
<dbReference type="GO" id="GO:0022857">
    <property type="term" value="F:transmembrane transporter activity"/>
    <property type="evidence" value="ECO:0007669"/>
    <property type="project" value="InterPro"/>
</dbReference>
<proteinExistence type="predicted"/>
<feature type="transmembrane region" description="Helical" evidence="6">
    <location>
        <begin position="83"/>
        <end position="102"/>
    </location>
</feature>
<comment type="caution">
    <text evidence="8">The sequence shown here is derived from an EMBL/GenBank/DDBJ whole genome shotgun (WGS) entry which is preliminary data.</text>
</comment>
<dbReference type="AlphaFoldDB" id="A0A2P8H2C1"/>
<keyword evidence="3 6" id="KW-0812">Transmembrane</keyword>
<evidence type="ECO:0000256" key="1">
    <source>
        <dbReference type="ARBA" id="ARBA00004651"/>
    </source>
</evidence>
<keyword evidence="5 6" id="KW-0472">Membrane</keyword>
<dbReference type="EMBL" id="PYAT01000005">
    <property type="protein sequence ID" value="PSL40366.1"/>
    <property type="molecule type" value="Genomic_DNA"/>
</dbReference>
<sequence length="418" mass="45598">MPGWLRDWKLKITSFNRNIKLFMLANVLIQIGLGVFMVMYNLYIKELGMPETVNGQVISMTALASAIALIPAGFLSDKFGRKWIIIGGVALGAATLFYRSFAVVETPLVYAAFFTGLFMAFVQVSGVPFLAENSTSAERVHLFSIYFALMTIANVIGSLLGGVISDAFQIFLSMAAVEAIRWSLLFGAALFALGLLPLLRLHSGIAAKKDKTEAHIDINPADIDFKKNLIIIFHFSFASLLVGIGSGLVVPYLNLYFSNRFEASNAYIGLILSLGSAMTAVAMLIGPVLVRKTGKVKALILFQVLSIPFLLLTAYTSSLLLASVGFLFRQALMNAANPIQSAVAMELVHDKYKGLSNSVNQMVFNVGWATMGPVAAGLVILYGSYWGYAYAFTITACLYIISSAYYFFIFSKRKLADE</sequence>
<dbReference type="PROSITE" id="PS00216">
    <property type="entry name" value="SUGAR_TRANSPORT_1"/>
    <property type="match status" value="1"/>
</dbReference>
<dbReference type="PANTHER" id="PTHR23520:SF5">
    <property type="entry name" value="TRANSPORTER, PUTATIVE (AFU_ORTHOLOGUE AFUA_3G04000)-RELATED"/>
    <property type="match status" value="1"/>
</dbReference>
<feature type="transmembrane region" description="Helical" evidence="6">
    <location>
        <begin position="388"/>
        <end position="408"/>
    </location>
</feature>
<feature type="transmembrane region" description="Helical" evidence="6">
    <location>
        <begin position="56"/>
        <end position="76"/>
    </location>
</feature>
<comment type="subcellular location">
    <subcellularLocation>
        <location evidence="1">Cell membrane</location>
        <topology evidence="1">Multi-pass membrane protein</topology>
    </subcellularLocation>
</comment>
<evidence type="ECO:0000313" key="9">
    <source>
        <dbReference type="Proteomes" id="UP000242682"/>
    </source>
</evidence>
<gene>
    <name evidence="8" type="ORF">B0H99_105143</name>
</gene>
<feature type="transmembrane region" description="Helical" evidence="6">
    <location>
        <begin position="108"/>
        <end position="131"/>
    </location>
</feature>
<dbReference type="InterPro" id="IPR005829">
    <property type="entry name" value="Sugar_transporter_CS"/>
</dbReference>
<accession>A0A2P8H2C1</accession>
<dbReference type="Proteomes" id="UP000242682">
    <property type="component" value="Unassembled WGS sequence"/>
</dbReference>
<feature type="transmembrane region" description="Helical" evidence="6">
    <location>
        <begin position="266"/>
        <end position="290"/>
    </location>
</feature>
<dbReference type="InterPro" id="IPR036259">
    <property type="entry name" value="MFS_trans_sf"/>
</dbReference>
<evidence type="ECO:0000256" key="2">
    <source>
        <dbReference type="ARBA" id="ARBA00022448"/>
    </source>
</evidence>
<feature type="transmembrane region" description="Helical" evidence="6">
    <location>
        <begin position="21"/>
        <end position="44"/>
    </location>
</feature>
<keyword evidence="4 6" id="KW-1133">Transmembrane helix</keyword>
<evidence type="ECO:0000313" key="8">
    <source>
        <dbReference type="EMBL" id="PSL40366.1"/>
    </source>
</evidence>
<feature type="transmembrane region" description="Helical" evidence="6">
    <location>
        <begin position="179"/>
        <end position="199"/>
    </location>
</feature>
<dbReference type="InterPro" id="IPR011701">
    <property type="entry name" value="MFS"/>
</dbReference>
<reference evidence="8 9" key="1">
    <citation type="submission" date="2018-03" db="EMBL/GenBank/DDBJ databases">
        <title>Genomic Encyclopedia of Type Strains, Phase III (KMG-III): the genomes of soil and plant-associated and newly described type strains.</title>
        <authorList>
            <person name="Whitman W."/>
        </authorList>
    </citation>
    <scope>NUCLEOTIDE SEQUENCE [LARGE SCALE GENOMIC DNA]</scope>
    <source>
        <strain evidence="8 9">CGMCC 1.12259</strain>
    </source>
</reference>
<dbReference type="InterPro" id="IPR020846">
    <property type="entry name" value="MFS_dom"/>
</dbReference>
<dbReference type="SUPFAM" id="SSF103473">
    <property type="entry name" value="MFS general substrate transporter"/>
    <property type="match status" value="1"/>
</dbReference>
<feature type="transmembrane region" description="Helical" evidence="6">
    <location>
        <begin position="143"/>
        <end position="164"/>
    </location>
</feature>
<evidence type="ECO:0000256" key="3">
    <source>
        <dbReference type="ARBA" id="ARBA00022692"/>
    </source>
</evidence>
<dbReference type="PANTHER" id="PTHR23520">
    <property type="entry name" value="TRANSPORTER, PUTATIVE (AFU_ORTHOLOGUE AFUA_3G04000)-RELATED"/>
    <property type="match status" value="1"/>
</dbReference>
<evidence type="ECO:0000256" key="5">
    <source>
        <dbReference type="ARBA" id="ARBA00023136"/>
    </source>
</evidence>
<evidence type="ECO:0000256" key="6">
    <source>
        <dbReference type="SAM" id="Phobius"/>
    </source>
</evidence>
<feature type="transmembrane region" description="Helical" evidence="6">
    <location>
        <begin position="362"/>
        <end position="381"/>
    </location>
</feature>
<keyword evidence="9" id="KW-1185">Reference proteome</keyword>
<keyword evidence="2" id="KW-0813">Transport</keyword>
<evidence type="ECO:0000259" key="7">
    <source>
        <dbReference type="PROSITE" id="PS50850"/>
    </source>
</evidence>
<organism evidence="8 9">
    <name type="scientific">Planomicrobium soli</name>
    <dbReference type="NCBI Taxonomy" id="1176648"/>
    <lineage>
        <taxon>Bacteria</taxon>
        <taxon>Bacillati</taxon>
        <taxon>Bacillota</taxon>
        <taxon>Bacilli</taxon>
        <taxon>Bacillales</taxon>
        <taxon>Caryophanaceae</taxon>
        <taxon>Planomicrobium</taxon>
    </lineage>
</organism>
<evidence type="ECO:0000256" key="4">
    <source>
        <dbReference type="ARBA" id="ARBA00022989"/>
    </source>
</evidence>
<feature type="transmembrane region" description="Helical" evidence="6">
    <location>
        <begin position="302"/>
        <end position="328"/>
    </location>
</feature>
<protein>
    <submittedName>
        <fullName evidence="8">Putative MFS family arabinose efflux permease</fullName>
    </submittedName>
</protein>
<feature type="transmembrane region" description="Helical" evidence="6">
    <location>
        <begin position="229"/>
        <end position="254"/>
    </location>
</feature>
<dbReference type="GO" id="GO:0005886">
    <property type="term" value="C:plasma membrane"/>
    <property type="evidence" value="ECO:0007669"/>
    <property type="project" value="UniProtKB-SubCell"/>
</dbReference>
<dbReference type="PROSITE" id="PS50850">
    <property type="entry name" value="MFS"/>
    <property type="match status" value="1"/>
</dbReference>
<dbReference type="RefSeq" id="WP_106533147.1">
    <property type="nucleotide sequence ID" value="NZ_PYAT01000005.1"/>
</dbReference>
<dbReference type="OrthoDB" id="9810492at2"/>
<dbReference type="Gene3D" id="1.20.1250.20">
    <property type="entry name" value="MFS general substrate transporter like domains"/>
    <property type="match status" value="2"/>
</dbReference>